<evidence type="ECO:0000313" key="4">
    <source>
        <dbReference type="Proteomes" id="UP001067235"/>
    </source>
</evidence>
<reference evidence="3" key="1">
    <citation type="submission" date="2022-12" db="EMBL/GenBank/DDBJ databases">
        <authorList>
            <person name="Krivoruchko A.V."/>
            <person name="Elkin A."/>
        </authorList>
    </citation>
    <scope>NUCLEOTIDE SEQUENCE</scope>
    <source>
        <strain evidence="3">IEGM 1388</strain>
    </source>
</reference>
<dbReference type="SUPFAM" id="SSF51556">
    <property type="entry name" value="Metallo-dependent hydrolases"/>
    <property type="match status" value="1"/>
</dbReference>
<sequence length="283" mass="31825">MPTHIVDAHVHLWEVSRRDWYPGLEDFATSVDTDLYRDFLIGDYRTAAGDFDVNKFVHVSAVTKTGSYLDETEWIDAYARENDLDLVIIGSVDPTLDAGKLMTDLERQAASSRFRGVRVLYGLEPGSEAAKTVLSWLQAHNFMFEVSSQPDTAADWVEILRRYPELDVVIEHTGWPAGTDPFSRSAWESAINSYAAETNALCKISGLGMTTRELSETALRPWIEKAIDVFGWDRVAFGSNIPIEHMAGDYTQLRETLGSIIGTAAEHEQERFYAANAERVYTF</sequence>
<dbReference type="Proteomes" id="UP001067235">
    <property type="component" value="Unassembled WGS sequence"/>
</dbReference>
<protein>
    <submittedName>
        <fullName evidence="3">Amidohydrolase family protein</fullName>
    </submittedName>
</protein>
<dbReference type="RefSeq" id="WP_301573095.1">
    <property type="nucleotide sequence ID" value="NZ_JAPWIE010000006.1"/>
</dbReference>
<accession>A0ABT4N050</accession>
<comment type="similarity">
    <text evidence="1">Belongs to the metallo-dependent hydrolases superfamily.</text>
</comment>
<keyword evidence="4" id="KW-1185">Reference proteome</keyword>
<gene>
    <name evidence="3" type="ORF">O4213_20190</name>
</gene>
<dbReference type="PANTHER" id="PTHR43569:SF2">
    <property type="entry name" value="AMIDOHYDROLASE-RELATED DOMAIN-CONTAINING PROTEIN"/>
    <property type="match status" value="1"/>
</dbReference>
<comment type="caution">
    <text evidence="3">The sequence shown here is derived from an EMBL/GenBank/DDBJ whole genome shotgun (WGS) entry which is preliminary data.</text>
</comment>
<evidence type="ECO:0000259" key="2">
    <source>
        <dbReference type="Pfam" id="PF04909"/>
    </source>
</evidence>
<feature type="domain" description="Amidohydrolase-related" evidence="2">
    <location>
        <begin position="6"/>
        <end position="283"/>
    </location>
</feature>
<dbReference type="Gene3D" id="3.20.20.140">
    <property type="entry name" value="Metal-dependent hydrolases"/>
    <property type="match status" value="1"/>
</dbReference>
<organism evidence="3 4">
    <name type="scientific">Gordonia rubripertincta</name>
    <name type="common">Rhodococcus corallinus</name>
    <dbReference type="NCBI Taxonomy" id="36822"/>
    <lineage>
        <taxon>Bacteria</taxon>
        <taxon>Bacillati</taxon>
        <taxon>Actinomycetota</taxon>
        <taxon>Actinomycetes</taxon>
        <taxon>Mycobacteriales</taxon>
        <taxon>Gordoniaceae</taxon>
        <taxon>Gordonia</taxon>
    </lineage>
</organism>
<dbReference type="Pfam" id="PF04909">
    <property type="entry name" value="Amidohydro_2"/>
    <property type="match status" value="1"/>
</dbReference>
<dbReference type="PANTHER" id="PTHR43569">
    <property type="entry name" value="AMIDOHYDROLASE"/>
    <property type="match status" value="1"/>
</dbReference>
<proteinExistence type="inferred from homology"/>
<dbReference type="InterPro" id="IPR006680">
    <property type="entry name" value="Amidohydro-rel"/>
</dbReference>
<dbReference type="InterPro" id="IPR032466">
    <property type="entry name" value="Metal_Hydrolase"/>
</dbReference>
<evidence type="ECO:0000256" key="1">
    <source>
        <dbReference type="ARBA" id="ARBA00038310"/>
    </source>
</evidence>
<evidence type="ECO:0000313" key="3">
    <source>
        <dbReference type="EMBL" id="MCZ4552325.1"/>
    </source>
</evidence>
<dbReference type="EMBL" id="JAPWIE010000006">
    <property type="protein sequence ID" value="MCZ4552325.1"/>
    <property type="molecule type" value="Genomic_DNA"/>
</dbReference>
<dbReference type="InterPro" id="IPR052350">
    <property type="entry name" value="Metallo-dep_Lactonases"/>
</dbReference>
<name>A0ABT4N050_GORRU</name>